<keyword evidence="3" id="KW-0131">Cell cycle</keyword>
<dbReference type="GO" id="GO:0051726">
    <property type="term" value="P:regulation of cell cycle"/>
    <property type="evidence" value="ECO:0007669"/>
    <property type="project" value="UniProtKB-ARBA"/>
</dbReference>
<evidence type="ECO:0000313" key="6">
    <source>
        <dbReference type="EMBL" id="AIO00245.1"/>
    </source>
</evidence>
<dbReference type="AlphaFoldDB" id="A0A088RY84"/>
<dbReference type="VEuPathDB" id="TriTrypDB:LPAL13_300005900"/>
<dbReference type="InterPro" id="IPR013763">
    <property type="entry name" value="Cyclin-like_dom"/>
</dbReference>
<evidence type="ECO:0000256" key="2">
    <source>
        <dbReference type="ARBA" id="ARBA00023127"/>
    </source>
</evidence>
<accession>A0A088RY84</accession>
<dbReference type="FunFam" id="1.10.472.10:FF:000010">
    <property type="entry name" value="G1/S-specific cyclin Cln1"/>
    <property type="match status" value="1"/>
</dbReference>
<sequence>MSTDLAIVTTVSSDSVSRLFGPAGAMDFRSNPGMKSEFEDPKAIFNKMKQKDVKPLSDISVLKRTIYNYKNRRIITRWLRDVCGAFNLRSTTLCLAVQLADSYIVGNLHQLELQKCQLAAVTALWIAAKFEEMDADLPSLRKIVDVCDGAYTKEHVLAMEESILGFYKWYLPHITVVNHVYLQLHLIGDPALIDSHPQEEVPPAISVELLVLNADEGRTWVSLILESHQTLQDCLDQLFSASNMLYSTLAAVFQLFGSCFLLAERLPLTTVVGNLPLDGKGCRRLFLCSLSSQVTSTFAERGSYVILRSINSNLLDLCDILTQEVVTHVEFLRLYSYVTAFGVVGLALCLVSPDKDENRRLLQHVHKKLDISATQGLAVADLLTSKYKEALPTIRESKSLPHPSENFRDTLCYCFDRRLS</sequence>
<dbReference type="RefSeq" id="XP_010701045.1">
    <property type="nucleotide sequence ID" value="XM_010702743.1"/>
</dbReference>
<dbReference type="OrthoDB" id="285802at2759"/>
<comment type="similarity">
    <text evidence="4">Belongs to the cyclin family.</text>
</comment>
<keyword evidence="7" id="KW-1185">Reference proteome</keyword>
<name>A0A088RY84_LEIPA</name>
<dbReference type="Proteomes" id="UP000063063">
    <property type="component" value="Chromosome 30"/>
</dbReference>
<dbReference type="GO" id="GO:0019887">
    <property type="term" value="F:protein kinase regulator activity"/>
    <property type="evidence" value="ECO:0007669"/>
    <property type="project" value="UniProtKB-ARBA"/>
</dbReference>
<dbReference type="InterPro" id="IPR039361">
    <property type="entry name" value="Cyclin"/>
</dbReference>
<organism evidence="6 7">
    <name type="scientific">Leishmania panamensis</name>
    <dbReference type="NCBI Taxonomy" id="5679"/>
    <lineage>
        <taxon>Eukaryota</taxon>
        <taxon>Discoba</taxon>
        <taxon>Euglenozoa</taxon>
        <taxon>Kinetoplastea</taxon>
        <taxon>Metakinetoplastina</taxon>
        <taxon>Trypanosomatida</taxon>
        <taxon>Trypanosomatidae</taxon>
        <taxon>Leishmaniinae</taxon>
        <taxon>Leishmania</taxon>
        <taxon>Leishmania guyanensis species complex</taxon>
    </lineage>
</organism>
<evidence type="ECO:0000256" key="1">
    <source>
        <dbReference type="ARBA" id="ARBA00022618"/>
    </source>
</evidence>
<dbReference type="SMART" id="SM00385">
    <property type="entry name" value="CYCLIN"/>
    <property type="match status" value="1"/>
</dbReference>
<feature type="domain" description="Cyclin-like" evidence="5">
    <location>
        <begin position="77"/>
        <end position="165"/>
    </location>
</feature>
<evidence type="ECO:0000313" key="7">
    <source>
        <dbReference type="Proteomes" id="UP000063063"/>
    </source>
</evidence>
<dbReference type="PANTHER" id="PTHR10177">
    <property type="entry name" value="CYCLINS"/>
    <property type="match status" value="1"/>
</dbReference>
<evidence type="ECO:0000259" key="5">
    <source>
        <dbReference type="SMART" id="SM00385"/>
    </source>
</evidence>
<dbReference type="VEuPathDB" id="TriTrypDB:LPMP_300090"/>
<dbReference type="EMBL" id="CP009399">
    <property type="protein sequence ID" value="AIO00245.1"/>
    <property type="molecule type" value="Genomic_DNA"/>
</dbReference>
<dbReference type="GO" id="GO:0051301">
    <property type="term" value="P:cell division"/>
    <property type="evidence" value="ECO:0007669"/>
    <property type="project" value="UniProtKB-KW"/>
</dbReference>
<evidence type="ECO:0000256" key="4">
    <source>
        <dbReference type="RuleBase" id="RU000383"/>
    </source>
</evidence>
<evidence type="ECO:0000256" key="3">
    <source>
        <dbReference type="ARBA" id="ARBA00023306"/>
    </source>
</evidence>
<dbReference type="Pfam" id="PF00134">
    <property type="entry name" value="Cyclin_N"/>
    <property type="match status" value="1"/>
</dbReference>
<dbReference type="KEGG" id="lpan:LPMP_300090"/>
<dbReference type="InterPro" id="IPR006671">
    <property type="entry name" value="Cyclin_N"/>
</dbReference>
<keyword evidence="1" id="KW-0132">Cell division</keyword>
<dbReference type="GeneID" id="22577063"/>
<keyword evidence="2 4" id="KW-0195">Cyclin</keyword>
<dbReference type="SUPFAM" id="SSF47954">
    <property type="entry name" value="Cyclin-like"/>
    <property type="match status" value="1"/>
</dbReference>
<dbReference type="InterPro" id="IPR036915">
    <property type="entry name" value="Cyclin-like_sf"/>
</dbReference>
<dbReference type="Gene3D" id="1.10.472.10">
    <property type="entry name" value="Cyclin-like"/>
    <property type="match status" value="2"/>
</dbReference>
<dbReference type="eggNOG" id="KOG0653">
    <property type="taxonomic scope" value="Eukaryota"/>
</dbReference>
<gene>
    <name evidence="6" type="primary">CYC3</name>
    <name evidence="6" type="ORF">LPMP_300090</name>
</gene>
<reference evidence="6 7" key="1">
    <citation type="journal article" date="2015" name="Sci. Rep.">
        <title>The genome of Leishmania panamensis: insights into genomics of the L. (Viannia) subgenus.</title>
        <authorList>
            <person name="Llanes A."/>
            <person name="Restrepo C.M."/>
            <person name="Vecchio G.D."/>
            <person name="Anguizola F.J."/>
            <person name="Lleonart R."/>
        </authorList>
    </citation>
    <scope>NUCLEOTIDE SEQUENCE [LARGE SCALE GENOMIC DNA]</scope>
    <source>
        <strain evidence="6 7">MHOM/PA/94/PSC-1</strain>
    </source>
</reference>
<protein>
    <submittedName>
        <fullName evidence="6">Mitotic cyclin, putative</fullName>
    </submittedName>
</protein>
<proteinExistence type="inferred from homology"/>